<dbReference type="Proteomes" id="UP000192359">
    <property type="component" value="Unassembled WGS sequence"/>
</dbReference>
<dbReference type="RefSeq" id="WP_083090592.1">
    <property type="nucleotide sequence ID" value="NZ_LXWF01000002.1"/>
</dbReference>
<feature type="transmembrane region" description="Helical" evidence="7">
    <location>
        <begin position="12"/>
        <end position="30"/>
    </location>
</feature>
<dbReference type="AlphaFoldDB" id="A0A1Y1RS77"/>
<dbReference type="EMBL" id="LXWF01000002">
    <property type="protein sequence ID" value="ORC24952.1"/>
    <property type="molecule type" value="Genomic_DNA"/>
</dbReference>
<evidence type="ECO:0000256" key="2">
    <source>
        <dbReference type="ARBA" id="ARBA00006228"/>
    </source>
</evidence>
<evidence type="ECO:0000256" key="1">
    <source>
        <dbReference type="ARBA" id="ARBA00004651"/>
    </source>
</evidence>
<dbReference type="GO" id="GO:0008324">
    <property type="term" value="F:monoatomic cation transmembrane transporter activity"/>
    <property type="evidence" value="ECO:0007669"/>
    <property type="project" value="InterPro"/>
</dbReference>
<sequence length="202" mass="23258">MKKPNLSRESLIHAIPPFLWLVFVWCALWQDFSLPFIAFGAVLAFMTMSVFRLPTLYLSNRFNIFYAVRFVLELIWNIAKASFEVMWLAATFRPPLRNSVVAVQLRTHSDLLLTAVSHTMSLIPGSVVVEVDRSLSVLYFHVLNISTDEEIQRFLNQVDHFETLIIKAAGSREEYEALKRDEAADRSIERAADLKKSREEHA</sequence>
<reference evidence="8 9" key="1">
    <citation type="submission" date="2016-05" db="EMBL/GenBank/DDBJ databases">
        <title>Draft genome sequence of a porcine commensal Rothia nasimurium.</title>
        <authorList>
            <person name="Gaiser R.A."/>
            <person name="Van Baarlen P."/>
            <person name="Wells J.M."/>
        </authorList>
    </citation>
    <scope>NUCLEOTIDE SEQUENCE [LARGE SCALE GENOMIC DNA]</scope>
    <source>
        <strain evidence="8 9">PT-32</strain>
    </source>
</reference>
<accession>A0A1Y1RS77</accession>
<evidence type="ECO:0000256" key="5">
    <source>
        <dbReference type="ARBA" id="ARBA00022989"/>
    </source>
</evidence>
<comment type="similarity">
    <text evidence="2">Belongs to the CPA3 antiporters (TC 2.A.63) subunit E family.</text>
</comment>
<evidence type="ECO:0000256" key="4">
    <source>
        <dbReference type="ARBA" id="ARBA00022692"/>
    </source>
</evidence>
<proteinExistence type="inferred from homology"/>
<feature type="transmembrane region" description="Helical" evidence="7">
    <location>
        <begin position="36"/>
        <end position="58"/>
    </location>
</feature>
<evidence type="ECO:0000256" key="3">
    <source>
        <dbReference type="ARBA" id="ARBA00022475"/>
    </source>
</evidence>
<dbReference type="InterPro" id="IPR002758">
    <property type="entry name" value="Cation_antiport_E"/>
</dbReference>
<evidence type="ECO:0000313" key="8">
    <source>
        <dbReference type="EMBL" id="ORC24952.1"/>
    </source>
</evidence>
<keyword evidence="5 7" id="KW-1133">Transmembrane helix</keyword>
<evidence type="ECO:0000313" key="9">
    <source>
        <dbReference type="Proteomes" id="UP000192359"/>
    </source>
</evidence>
<evidence type="ECO:0000256" key="6">
    <source>
        <dbReference type="ARBA" id="ARBA00023136"/>
    </source>
</evidence>
<comment type="subcellular location">
    <subcellularLocation>
        <location evidence="1">Cell membrane</location>
        <topology evidence="1">Multi-pass membrane protein</topology>
    </subcellularLocation>
</comment>
<keyword evidence="6 7" id="KW-0472">Membrane</keyword>
<dbReference type="OrthoDB" id="3556991at2"/>
<protein>
    <submittedName>
        <fullName evidence="8">Na+/H+ antiporter subunit E</fullName>
    </submittedName>
</protein>
<name>A0A1Y1RS77_9MICC</name>
<dbReference type="PANTHER" id="PTHR34584:SF1">
    <property type="entry name" value="NA(+)_H(+) ANTIPORTER SUBUNIT E1"/>
    <property type="match status" value="1"/>
</dbReference>
<keyword evidence="4 7" id="KW-0812">Transmembrane</keyword>
<comment type="caution">
    <text evidence="8">The sequence shown here is derived from an EMBL/GenBank/DDBJ whole genome shotgun (WGS) entry which is preliminary data.</text>
</comment>
<gene>
    <name evidence="8" type="ORF">A7979_08945</name>
</gene>
<dbReference type="GO" id="GO:0005886">
    <property type="term" value="C:plasma membrane"/>
    <property type="evidence" value="ECO:0007669"/>
    <property type="project" value="UniProtKB-SubCell"/>
</dbReference>
<dbReference type="NCBIfam" id="NF006521">
    <property type="entry name" value="PRK08965.1-5"/>
    <property type="match status" value="1"/>
</dbReference>
<keyword evidence="3" id="KW-1003">Cell membrane</keyword>
<dbReference type="Pfam" id="PF01899">
    <property type="entry name" value="MNHE"/>
    <property type="match status" value="1"/>
</dbReference>
<keyword evidence="9" id="KW-1185">Reference proteome</keyword>
<organism evidence="8 9">
    <name type="scientific">Rothia nasimurium</name>
    <dbReference type="NCBI Taxonomy" id="85336"/>
    <lineage>
        <taxon>Bacteria</taxon>
        <taxon>Bacillati</taxon>
        <taxon>Actinomycetota</taxon>
        <taxon>Actinomycetes</taxon>
        <taxon>Micrococcales</taxon>
        <taxon>Micrococcaceae</taxon>
        <taxon>Rothia</taxon>
    </lineage>
</organism>
<evidence type="ECO:0000256" key="7">
    <source>
        <dbReference type="SAM" id="Phobius"/>
    </source>
</evidence>
<dbReference type="PANTHER" id="PTHR34584">
    <property type="entry name" value="NA(+)/H(+) ANTIPORTER SUBUNIT E1"/>
    <property type="match status" value="1"/>
</dbReference>